<proteinExistence type="predicted"/>
<evidence type="ECO:0000313" key="7">
    <source>
        <dbReference type="RefSeq" id="XP_002741537.1"/>
    </source>
</evidence>
<protein>
    <submittedName>
        <fullName evidence="7">HSPB1-associated protein 1 homolog</fullName>
    </submittedName>
</protein>
<feature type="domain" description="JmjC" evidence="5">
    <location>
        <begin position="98"/>
        <end position="278"/>
    </location>
</feature>
<evidence type="ECO:0000256" key="4">
    <source>
        <dbReference type="SAM" id="MobiDB-lite"/>
    </source>
</evidence>
<organism evidence="6 7">
    <name type="scientific">Saccoglossus kowalevskii</name>
    <name type="common">Acorn worm</name>
    <dbReference type="NCBI Taxonomy" id="10224"/>
    <lineage>
        <taxon>Eukaryota</taxon>
        <taxon>Metazoa</taxon>
        <taxon>Hemichordata</taxon>
        <taxon>Enteropneusta</taxon>
        <taxon>Harrimaniidae</taxon>
        <taxon>Saccoglossus</taxon>
    </lineage>
</organism>
<comment type="subcellular location">
    <subcellularLocation>
        <location evidence="1">Cytoplasm</location>
    </subcellularLocation>
</comment>
<sequence>MAARSENACPNRIPPEAVRRLAIDGLTYPVVFKSMIDDWPSVKWTNESLAEILLDQTVKFRIGTRKWADEKGVLWERDCMYRNATLYCYNEWLNKDSEQLSEDNPLKEFPSTDYWCYADYKYMAHVFQDRTDILKSVKWSNFGFADRDGTESTIWIGSEGSHTPCHFDTYGCNLVAQIHGKKKWSLFAPHQTAMLYPTRIPYEESSVFSHVNITNPDLKKHPCFQDATPYVITLQPGDVLYVPRHWWHFVECLTPAISINTWIELNVDNQARLEESIVRLITCNMMSSKNTNDGSWLNPTEEMTSPEVNLEYLKAAMKSVDEKNTEQNQGQGEPVCKMRKTVQKSEQKESSKCSSECSPVAMHSSQCQTSLALNITECSSFIEKVKCTSSIRESTSNVQDSENQRSVECTEDNGKECETSLELLVECLTHPSVVRQVADLLKEKCSKK</sequence>
<dbReference type="RefSeq" id="XP_002741537.1">
    <property type="nucleotide sequence ID" value="XM_002741491.1"/>
</dbReference>
<evidence type="ECO:0000256" key="1">
    <source>
        <dbReference type="ARBA" id="ARBA00004496"/>
    </source>
</evidence>
<dbReference type="Gene3D" id="2.60.120.650">
    <property type="entry name" value="Cupin"/>
    <property type="match status" value="1"/>
</dbReference>
<dbReference type="SUPFAM" id="SSF51197">
    <property type="entry name" value="Clavaminate synthase-like"/>
    <property type="match status" value="1"/>
</dbReference>
<accession>A0ABM0H0K3</accession>
<comment type="function">
    <text evidence="3">May play a role in cellular stress response.</text>
</comment>
<dbReference type="Pfam" id="PF13621">
    <property type="entry name" value="Cupin_8"/>
    <property type="match status" value="1"/>
</dbReference>
<name>A0ABM0H0K3_SACKO</name>
<dbReference type="InterPro" id="IPR041667">
    <property type="entry name" value="Cupin_8"/>
</dbReference>
<keyword evidence="6" id="KW-1185">Reference proteome</keyword>
<dbReference type="Proteomes" id="UP000694865">
    <property type="component" value="Unplaced"/>
</dbReference>
<reference evidence="7" key="1">
    <citation type="submission" date="2025-08" db="UniProtKB">
        <authorList>
            <consortium name="RefSeq"/>
        </authorList>
    </citation>
    <scope>IDENTIFICATION</scope>
    <source>
        <tissue evidence="7">Testes</tissue>
    </source>
</reference>
<dbReference type="PANTHER" id="PTHR12461:SF43">
    <property type="entry name" value="HSPB1-ASSOCIATED PROTEIN 1"/>
    <property type="match status" value="1"/>
</dbReference>
<keyword evidence="2" id="KW-0963">Cytoplasm</keyword>
<evidence type="ECO:0000259" key="5">
    <source>
        <dbReference type="PROSITE" id="PS51184"/>
    </source>
</evidence>
<dbReference type="GeneID" id="100371696"/>
<feature type="region of interest" description="Disordered" evidence="4">
    <location>
        <begin position="322"/>
        <end position="341"/>
    </location>
</feature>
<gene>
    <name evidence="7" type="primary">LOC100371696</name>
</gene>
<dbReference type="SMART" id="SM00558">
    <property type="entry name" value="JmjC"/>
    <property type="match status" value="1"/>
</dbReference>
<dbReference type="InterPro" id="IPR003347">
    <property type="entry name" value="JmjC_dom"/>
</dbReference>
<dbReference type="PANTHER" id="PTHR12461">
    <property type="entry name" value="HYPOXIA-INDUCIBLE FACTOR 1 ALPHA INHIBITOR-RELATED"/>
    <property type="match status" value="1"/>
</dbReference>
<dbReference type="PROSITE" id="PS51184">
    <property type="entry name" value="JMJC"/>
    <property type="match status" value="1"/>
</dbReference>
<evidence type="ECO:0000256" key="3">
    <source>
        <dbReference type="ARBA" id="ARBA00037342"/>
    </source>
</evidence>
<evidence type="ECO:0000313" key="6">
    <source>
        <dbReference type="Proteomes" id="UP000694865"/>
    </source>
</evidence>
<evidence type="ECO:0000256" key="2">
    <source>
        <dbReference type="ARBA" id="ARBA00022490"/>
    </source>
</evidence>